<comment type="caution">
    <text evidence="2">The sequence shown here is derived from an EMBL/GenBank/DDBJ whole genome shotgun (WGS) entry which is preliminary data.</text>
</comment>
<gene>
    <name evidence="2" type="ORF">CRP01_10490</name>
</gene>
<keyword evidence="3" id="KW-1185">Reference proteome</keyword>
<evidence type="ECO:0000313" key="2">
    <source>
        <dbReference type="EMBL" id="PHN06715.1"/>
    </source>
</evidence>
<dbReference type="PANTHER" id="PTHR38590:SF1">
    <property type="entry name" value="BLL0828 PROTEIN"/>
    <property type="match status" value="1"/>
</dbReference>
<dbReference type="SUPFAM" id="SSF52980">
    <property type="entry name" value="Restriction endonuclease-like"/>
    <property type="match status" value="1"/>
</dbReference>
<dbReference type="Proteomes" id="UP000223913">
    <property type="component" value="Unassembled WGS sequence"/>
</dbReference>
<dbReference type="RefSeq" id="WP_099149972.1">
    <property type="nucleotide sequence ID" value="NZ_PDUD01000017.1"/>
</dbReference>
<sequence length="143" mass="16511">MEKASPQNNFHYNPKLRLLANQLRKSMTKSEACMWKYVLGSRQMKGFQFRRQRSVLNYIADFMCKELLLIIEVDGITHDDTDAVKRDMERDRQLGLVGFTTLRFSSWEVLNQMGEVSRIIVDWIDHQKGFPPPGSPASTGTCP</sequence>
<dbReference type="AlphaFoldDB" id="A0A2D0NE04"/>
<dbReference type="PANTHER" id="PTHR38590">
    <property type="entry name" value="BLL0828 PROTEIN"/>
    <property type="match status" value="1"/>
</dbReference>
<proteinExistence type="predicted"/>
<accession>A0A2D0NE04</accession>
<protein>
    <recommendedName>
        <fullName evidence="1">DUF559 domain-containing protein</fullName>
    </recommendedName>
</protein>
<feature type="domain" description="DUF559" evidence="1">
    <location>
        <begin position="16"/>
        <end position="121"/>
    </location>
</feature>
<evidence type="ECO:0000313" key="3">
    <source>
        <dbReference type="Proteomes" id="UP000223913"/>
    </source>
</evidence>
<evidence type="ECO:0000259" key="1">
    <source>
        <dbReference type="Pfam" id="PF04480"/>
    </source>
</evidence>
<name>A0A2D0NE04_FLAN2</name>
<dbReference type="CDD" id="cd01038">
    <property type="entry name" value="Endonuclease_DUF559"/>
    <property type="match status" value="1"/>
</dbReference>
<reference evidence="2 3" key="1">
    <citation type="submission" date="2017-10" db="EMBL/GenBank/DDBJ databases">
        <title>The draft genome sequence of Lewinella nigricans NBRC 102662.</title>
        <authorList>
            <person name="Wang K."/>
        </authorList>
    </citation>
    <scope>NUCLEOTIDE SEQUENCE [LARGE SCALE GENOMIC DNA]</scope>
    <source>
        <strain evidence="2 3">NBRC 102662</strain>
    </source>
</reference>
<dbReference type="EMBL" id="PDUD01000017">
    <property type="protein sequence ID" value="PHN06715.1"/>
    <property type="molecule type" value="Genomic_DNA"/>
</dbReference>
<dbReference type="InterPro" id="IPR007569">
    <property type="entry name" value="DUF559"/>
</dbReference>
<dbReference type="InterPro" id="IPR011335">
    <property type="entry name" value="Restrct_endonuc-II-like"/>
</dbReference>
<dbReference type="OrthoDB" id="9798754at2"/>
<dbReference type="InterPro" id="IPR047216">
    <property type="entry name" value="Endonuclease_DUF559_bact"/>
</dbReference>
<dbReference type="Gene3D" id="3.40.960.10">
    <property type="entry name" value="VSR Endonuclease"/>
    <property type="match status" value="1"/>
</dbReference>
<organism evidence="2 3">
    <name type="scientific">Flavilitoribacter nigricans (strain ATCC 23147 / DSM 23189 / NBRC 102662 / NCIMB 1420 / SS-2)</name>
    <name type="common">Lewinella nigricans</name>
    <dbReference type="NCBI Taxonomy" id="1122177"/>
    <lineage>
        <taxon>Bacteria</taxon>
        <taxon>Pseudomonadati</taxon>
        <taxon>Bacteroidota</taxon>
        <taxon>Saprospiria</taxon>
        <taxon>Saprospirales</taxon>
        <taxon>Lewinellaceae</taxon>
        <taxon>Flavilitoribacter</taxon>
    </lineage>
</organism>
<dbReference type="Pfam" id="PF04480">
    <property type="entry name" value="DUF559"/>
    <property type="match status" value="1"/>
</dbReference>